<evidence type="ECO:0000313" key="1">
    <source>
        <dbReference type="EMBL" id="KAI3788245.1"/>
    </source>
</evidence>
<gene>
    <name evidence="1" type="ORF">L2E82_01005</name>
</gene>
<accession>A0ACB9GYS5</accession>
<dbReference type="EMBL" id="CM042009">
    <property type="protein sequence ID" value="KAI3788245.1"/>
    <property type="molecule type" value="Genomic_DNA"/>
</dbReference>
<evidence type="ECO:0000313" key="2">
    <source>
        <dbReference type="Proteomes" id="UP001055811"/>
    </source>
</evidence>
<keyword evidence="2" id="KW-1185">Reference proteome</keyword>
<reference evidence="1 2" key="2">
    <citation type="journal article" date="2022" name="Mol. Ecol. Resour.">
        <title>The genomes of chicory, endive, great burdock and yacon provide insights into Asteraceae paleo-polyploidization history and plant inulin production.</title>
        <authorList>
            <person name="Fan W."/>
            <person name="Wang S."/>
            <person name="Wang H."/>
            <person name="Wang A."/>
            <person name="Jiang F."/>
            <person name="Liu H."/>
            <person name="Zhao H."/>
            <person name="Xu D."/>
            <person name="Zhang Y."/>
        </authorList>
    </citation>
    <scope>NUCLEOTIDE SEQUENCE [LARGE SCALE GENOMIC DNA]</scope>
    <source>
        <strain evidence="2">cv. Punajuju</strain>
        <tissue evidence="1">Leaves</tissue>
    </source>
</reference>
<comment type="caution">
    <text evidence="1">The sequence shown here is derived from an EMBL/GenBank/DDBJ whole genome shotgun (WGS) entry which is preliminary data.</text>
</comment>
<reference evidence="2" key="1">
    <citation type="journal article" date="2022" name="Mol. Ecol. Resour.">
        <title>The genomes of chicory, endive, great burdock and yacon provide insights into Asteraceae palaeo-polyploidization history and plant inulin production.</title>
        <authorList>
            <person name="Fan W."/>
            <person name="Wang S."/>
            <person name="Wang H."/>
            <person name="Wang A."/>
            <person name="Jiang F."/>
            <person name="Liu H."/>
            <person name="Zhao H."/>
            <person name="Xu D."/>
            <person name="Zhang Y."/>
        </authorList>
    </citation>
    <scope>NUCLEOTIDE SEQUENCE [LARGE SCALE GENOMIC DNA]</scope>
    <source>
        <strain evidence="2">cv. Punajuju</strain>
    </source>
</reference>
<dbReference type="Proteomes" id="UP001055811">
    <property type="component" value="Linkage Group LG01"/>
</dbReference>
<organism evidence="1 2">
    <name type="scientific">Cichorium intybus</name>
    <name type="common">Chicory</name>
    <dbReference type="NCBI Taxonomy" id="13427"/>
    <lineage>
        <taxon>Eukaryota</taxon>
        <taxon>Viridiplantae</taxon>
        <taxon>Streptophyta</taxon>
        <taxon>Embryophyta</taxon>
        <taxon>Tracheophyta</taxon>
        <taxon>Spermatophyta</taxon>
        <taxon>Magnoliopsida</taxon>
        <taxon>eudicotyledons</taxon>
        <taxon>Gunneridae</taxon>
        <taxon>Pentapetalae</taxon>
        <taxon>asterids</taxon>
        <taxon>campanulids</taxon>
        <taxon>Asterales</taxon>
        <taxon>Asteraceae</taxon>
        <taxon>Cichorioideae</taxon>
        <taxon>Cichorieae</taxon>
        <taxon>Cichoriinae</taxon>
        <taxon>Cichorium</taxon>
    </lineage>
</organism>
<protein>
    <submittedName>
        <fullName evidence="1">Uncharacterized protein</fullName>
    </submittedName>
</protein>
<proteinExistence type="predicted"/>
<sequence>MQTQTLSADVTTIHHHHDTTVHRGQSPYLSILKLFLIHSEILDLNTINVIFTNEANIECWKNKRQVAVNSKIRRLNSFIKFVSVSFQSKSSNS</sequence>
<name>A0ACB9GYS5_CICIN</name>